<evidence type="ECO:0000313" key="2">
    <source>
        <dbReference type="EMBL" id="MCL7032719.1"/>
    </source>
</evidence>
<organism evidence="2 3">
    <name type="scientific">Papaver nudicaule</name>
    <name type="common">Iceland poppy</name>
    <dbReference type="NCBI Taxonomy" id="74823"/>
    <lineage>
        <taxon>Eukaryota</taxon>
        <taxon>Viridiplantae</taxon>
        <taxon>Streptophyta</taxon>
        <taxon>Embryophyta</taxon>
        <taxon>Tracheophyta</taxon>
        <taxon>Spermatophyta</taxon>
        <taxon>Magnoliopsida</taxon>
        <taxon>Ranunculales</taxon>
        <taxon>Papaveraceae</taxon>
        <taxon>Papaveroideae</taxon>
        <taxon>Papaver</taxon>
    </lineage>
</organism>
<accession>A0AA41V6G5</accession>
<proteinExistence type="predicted"/>
<dbReference type="EMBL" id="JAJJMA010126160">
    <property type="protein sequence ID" value="MCL7032719.1"/>
    <property type="molecule type" value="Genomic_DNA"/>
</dbReference>
<sequence>MNEFGAKALVKRDEVAKIVKKFMAVNEDEDVKNEAKEMRRRSSELKEMCRRALAKGGSSDTNLDAFIKDILHFQ</sequence>
<keyword evidence="3" id="KW-1185">Reference proteome</keyword>
<protein>
    <submittedName>
        <fullName evidence="2">Uncharacterized protein</fullName>
    </submittedName>
</protein>
<dbReference type="AlphaFoldDB" id="A0AA41V6G5"/>
<reference evidence="2" key="1">
    <citation type="submission" date="2022-03" db="EMBL/GenBank/DDBJ databases">
        <title>A functionally conserved STORR gene fusion in Papaver species that diverged 16.8 million years ago.</title>
        <authorList>
            <person name="Catania T."/>
        </authorList>
    </citation>
    <scope>NUCLEOTIDE SEQUENCE</scope>
    <source>
        <strain evidence="2">S-191538</strain>
    </source>
</reference>
<comment type="caution">
    <text evidence="2">The sequence shown here is derived from an EMBL/GenBank/DDBJ whole genome shotgun (WGS) entry which is preliminary data.</text>
</comment>
<name>A0AA41V6G5_PAPNU</name>
<dbReference type="SUPFAM" id="SSF53756">
    <property type="entry name" value="UDP-Glycosyltransferase/glycogen phosphorylase"/>
    <property type="match status" value="1"/>
</dbReference>
<dbReference type="Proteomes" id="UP001177140">
    <property type="component" value="Unassembled WGS sequence"/>
</dbReference>
<gene>
    <name evidence="2" type="ORF">MKW94_019230</name>
</gene>
<evidence type="ECO:0000313" key="3">
    <source>
        <dbReference type="Proteomes" id="UP001177140"/>
    </source>
</evidence>
<keyword evidence="1" id="KW-0175">Coiled coil</keyword>
<evidence type="ECO:0000256" key="1">
    <source>
        <dbReference type="SAM" id="Coils"/>
    </source>
</evidence>
<feature type="coiled-coil region" evidence="1">
    <location>
        <begin position="28"/>
        <end position="55"/>
    </location>
</feature>